<dbReference type="AlphaFoldDB" id="A0A8T2S278"/>
<dbReference type="GO" id="GO:0008094">
    <property type="term" value="F:ATP-dependent activity, acting on DNA"/>
    <property type="evidence" value="ECO:0007669"/>
    <property type="project" value="TreeGrafter"/>
</dbReference>
<dbReference type="PANTHER" id="PTHR45626:SF22">
    <property type="entry name" value="DNA REPAIR PROTEIN RAD5"/>
    <property type="match status" value="1"/>
</dbReference>
<keyword evidence="4" id="KW-0479">Metal-binding</keyword>
<evidence type="ECO:0000313" key="20">
    <source>
        <dbReference type="Proteomes" id="UP000825935"/>
    </source>
</evidence>
<evidence type="ECO:0000256" key="6">
    <source>
        <dbReference type="ARBA" id="ARBA00022763"/>
    </source>
</evidence>
<protein>
    <submittedName>
        <fullName evidence="19">Uncharacterized protein</fullName>
    </submittedName>
</protein>
<dbReference type="InterPro" id="IPR038718">
    <property type="entry name" value="SNF2-like_sf"/>
</dbReference>
<dbReference type="GO" id="GO:0006281">
    <property type="term" value="P:DNA repair"/>
    <property type="evidence" value="ECO:0007669"/>
    <property type="project" value="UniProtKB-KW"/>
</dbReference>
<keyword evidence="13" id="KW-0539">Nucleus</keyword>
<dbReference type="Gene3D" id="3.30.40.10">
    <property type="entry name" value="Zinc/RING finger domain, C3HC4 (zinc finger)"/>
    <property type="match status" value="1"/>
</dbReference>
<feature type="domain" description="Helicase C-terminal" evidence="18">
    <location>
        <begin position="917"/>
        <end position="1079"/>
    </location>
</feature>
<dbReference type="GO" id="GO:0008270">
    <property type="term" value="F:zinc ion binding"/>
    <property type="evidence" value="ECO:0007669"/>
    <property type="project" value="UniProtKB-KW"/>
</dbReference>
<dbReference type="Pfam" id="PF13920">
    <property type="entry name" value="zf-C3HC4_3"/>
    <property type="match status" value="1"/>
</dbReference>
<dbReference type="CDD" id="cd18008">
    <property type="entry name" value="DEXDc_SHPRH-like"/>
    <property type="match status" value="1"/>
</dbReference>
<keyword evidence="3" id="KW-0934">Plastid</keyword>
<evidence type="ECO:0000256" key="10">
    <source>
        <dbReference type="ARBA" id="ARBA00022833"/>
    </source>
</evidence>
<dbReference type="GO" id="GO:0005524">
    <property type="term" value="F:ATP binding"/>
    <property type="evidence" value="ECO:0007669"/>
    <property type="project" value="UniProtKB-KW"/>
</dbReference>
<dbReference type="InterPro" id="IPR027417">
    <property type="entry name" value="P-loop_NTPase"/>
</dbReference>
<keyword evidence="8" id="KW-0378">Hydrolase</keyword>
<evidence type="ECO:0000256" key="9">
    <source>
        <dbReference type="ARBA" id="ARBA00022806"/>
    </source>
</evidence>
<feature type="region of interest" description="Disordered" evidence="15">
    <location>
        <begin position="111"/>
        <end position="141"/>
    </location>
</feature>
<keyword evidence="11" id="KW-0067">ATP-binding</keyword>
<dbReference type="InterPro" id="IPR001650">
    <property type="entry name" value="Helicase_C-like"/>
</dbReference>
<evidence type="ECO:0000256" key="11">
    <source>
        <dbReference type="ARBA" id="ARBA00022840"/>
    </source>
</evidence>
<evidence type="ECO:0000313" key="19">
    <source>
        <dbReference type="EMBL" id="KAH7302004.1"/>
    </source>
</evidence>
<dbReference type="PROSITE" id="PS50089">
    <property type="entry name" value="ZF_RING_2"/>
    <property type="match status" value="1"/>
</dbReference>
<evidence type="ECO:0000259" key="17">
    <source>
        <dbReference type="PROSITE" id="PS51192"/>
    </source>
</evidence>
<evidence type="ECO:0000259" key="16">
    <source>
        <dbReference type="PROSITE" id="PS50089"/>
    </source>
</evidence>
<evidence type="ECO:0000256" key="3">
    <source>
        <dbReference type="ARBA" id="ARBA00022528"/>
    </source>
</evidence>
<dbReference type="Pfam" id="PF08797">
    <property type="entry name" value="HIRAN"/>
    <property type="match status" value="1"/>
</dbReference>
<dbReference type="CDD" id="cd18793">
    <property type="entry name" value="SF2_C_SNF"/>
    <property type="match status" value="1"/>
</dbReference>
<organism evidence="19 20">
    <name type="scientific">Ceratopteris richardii</name>
    <name type="common">Triangle waterfern</name>
    <dbReference type="NCBI Taxonomy" id="49495"/>
    <lineage>
        <taxon>Eukaryota</taxon>
        <taxon>Viridiplantae</taxon>
        <taxon>Streptophyta</taxon>
        <taxon>Embryophyta</taxon>
        <taxon>Tracheophyta</taxon>
        <taxon>Polypodiopsida</taxon>
        <taxon>Polypodiidae</taxon>
        <taxon>Polypodiales</taxon>
        <taxon>Pteridineae</taxon>
        <taxon>Pteridaceae</taxon>
        <taxon>Parkerioideae</taxon>
        <taxon>Ceratopteris</taxon>
    </lineage>
</organism>
<evidence type="ECO:0000256" key="14">
    <source>
        <dbReference type="PROSITE-ProRule" id="PRU00175"/>
    </source>
</evidence>
<dbReference type="PANTHER" id="PTHR45626">
    <property type="entry name" value="TRANSCRIPTION TERMINATION FACTOR 2-RELATED"/>
    <property type="match status" value="1"/>
</dbReference>
<dbReference type="EMBL" id="CM035428">
    <property type="protein sequence ID" value="KAH7302004.1"/>
    <property type="molecule type" value="Genomic_DNA"/>
</dbReference>
<evidence type="ECO:0000256" key="5">
    <source>
        <dbReference type="ARBA" id="ARBA00022741"/>
    </source>
</evidence>
<evidence type="ECO:0000256" key="4">
    <source>
        <dbReference type="ARBA" id="ARBA00022723"/>
    </source>
</evidence>
<comment type="caution">
    <text evidence="19">The sequence shown here is derived from an EMBL/GenBank/DDBJ whole genome shotgun (WGS) entry which is preliminary data.</text>
</comment>
<evidence type="ECO:0000256" key="2">
    <source>
        <dbReference type="ARBA" id="ARBA00008438"/>
    </source>
</evidence>
<proteinExistence type="inferred from homology"/>
<evidence type="ECO:0000256" key="15">
    <source>
        <dbReference type="SAM" id="MobiDB-lite"/>
    </source>
</evidence>
<dbReference type="InterPro" id="IPR014905">
    <property type="entry name" value="HIRAN"/>
</dbReference>
<reference evidence="19 20" key="1">
    <citation type="submission" date="2021-08" db="EMBL/GenBank/DDBJ databases">
        <title>WGS assembly of Ceratopteris richardii.</title>
        <authorList>
            <person name="Marchant D.B."/>
            <person name="Chen G."/>
            <person name="Jenkins J."/>
            <person name="Shu S."/>
            <person name="Leebens-Mack J."/>
            <person name="Grimwood J."/>
            <person name="Schmutz J."/>
            <person name="Soltis P."/>
            <person name="Soltis D."/>
            <person name="Chen Z.-H."/>
        </authorList>
    </citation>
    <scope>NUCLEOTIDE SEQUENCE [LARGE SCALE GENOMIC DNA]</scope>
    <source>
        <strain evidence="19">Whitten #5841</strain>
        <tissue evidence="19">Leaf</tissue>
    </source>
</reference>
<dbReference type="InterPro" id="IPR000330">
    <property type="entry name" value="SNF2_N"/>
</dbReference>
<dbReference type="Proteomes" id="UP000825935">
    <property type="component" value="Chromosome 23"/>
</dbReference>
<dbReference type="Gene3D" id="3.40.50.10810">
    <property type="entry name" value="Tandem AAA-ATPase domain"/>
    <property type="match status" value="1"/>
</dbReference>
<keyword evidence="5" id="KW-0547">Nucleotide-binding</keyword>
<evidence type="ECO:0000256" key="1">
    <source>
        <dbReference type="ARBA" id="ARBA00004123"/>
    </source>
</evidence>
<dbReference type="InterPro" id="IPR017907">
    <property type="entry name" value="Znf_RING_CS"/>
</dbReference>
<evidence type="ECO:0000256" key="12">
    <source>
        <dbReference type="ARBA" id="ARBA00023204"/>
    </source>
</evidence>
<feature type="compositionally biased region" description="Polar residues" evidence="15">
    <location>
        <begin position="111"/>
        <end position="140"/>
    </location>
</feature>
<evidence type="ECO:0000256" key="8">
    <source>
        <dbReference type="ARBA" id="ARBA00022801"/>
    </source>
</evidence>
<dbReference type="InterPro" id="IPR049730">
    <property type="entry name" value="SNF2/RAD54-like_C"/>
</dbReference>
<sequence length="1079" mass="120396">MTQKIGNADLELMRGILGTGPSDIDLARALHLAKNDVNLAFNILYDSLGYKEAEVCVKRTTAGSGVRISNSCNTEAMSTPLSSENGGQLANVLDTQCDESKVKAELKTSDINESGNTSIPKADLGSTTNGTADSISSYTRNTKRATHASVTELSMQPSTLEHRSNVQKPVHLDAFEEELYYDFDIRHGRLKWSFVGEAEVMCYSTCKGSKLKAGDEVLFSFPKRDDATMRASFAAFGGRGALAAQQIVRFSTKASGDIGRLPADWAKCLIPLISGGKVKARGICRAAPEVLTTMDTILLNVRLYVSSILFGKTSNNFSEMPTSMYDVTIHPLPLLFRLLGKKPFIKAEYTPEDLNERKRAFYNKDTVLPANKRIRLSSNGDKSSAQVDEVLSDSDLNRLVGTTESYDLKEMDTPSKLLCELRSYQKQALHWMTYMESGQAAEQASKTLHPCWDAFHLSDKDTTPVYVNAFSGEATMDFPNALKLSKGGILADAMGLGKTVMTIALILSNPGRGSCPKIAVLDAAEGKGLRKNKKKGPAASQRKAGGTLIVCPMTLLGQWKSEIETHSKEALAVYSHYGPARVKDVNAFLNYDVVITTYGIISSEYQSGGGPLHSIQWFRVVLDEAHTIKASKSQSAQAIFNISADIRWCLTGTPIQNKLEDAFSLLHFLQVEPWCNWGWWNKLVQKPFEDGDERGLFLLKAILRPLMLRRTKDTLDKSGRPILELPPCETEVVECEFSEAERDFYDALYKRSKVKFDQFVEQGKVLHNYASILELLLRMRQCCDHPFLVLSRGDTEEFSDLGKLARRFLDGGTPKTENERNIQVSRAYVEEVVDDIRKGNMPECPICLEAAEDAVLTPCAHCMCRECLLASWASGAGGLCPICRQFMSRHDIITAPRGSRFRIDIEKNWTESSKVSALMRELDALRRKGEKSIVFSQWTTFLDLLQIPLNRQRHKFVRLDGSISQSQRERVIKDFSNDPKILIMLISLKAGGVGINLTAASNVFLLDPWWNPAVEEQAIMRIHRIGQTKKVSVKRFITKDSVEERMQQVQARKQRMIAGALTDQEIRTARIEELKMLFR</sequence>
<dbReference type="OrthoDB" id="448448at2759"/>
<dbReference type="GO" id="GO:0004386">
    <property type="term" value="F:helicase activity"/>
    <property type="evidence" value="ECO:0007669"/>
    <property type="project" value="UniProtKB-KW"/>
</dbReference>
<dbReference type="GO" id="GO:0005634">
    <property type="term" value="C:nucleus"/>
    <property type="evidence" value="ECO:0007669"/>
    <property type="project" value="UniProtKB-SubCell"/>
</dbReference>
<dbReference type="InterPro" id="IPR050628">
    <property type="entry name" value="SNF2_RAD54_helicase_TF"/>
</dbReference>
<dbReference type="InterPro" id="IPR056450">
    <property type="entry name" value="UBA_RAD5A"/>
</dbReference>
<dbReference type="SMART" id="SM00487">
    <property type="entry name" value="DEXDc"/>
    <property type="match status" value="1"/>
</dbReference>
<keyword evidence="6" id="KW-0227">DNA damage</keyword>
<keyword evidence="10" id="KW-0862">Zinc</keyword>
<dbReference type="SUPFAM" id="SSF57850">
    <property type="entry name" value="RING/U-box"/>
    <property type="match status" value="1"/>
</dbReference>
<dbReference type="PROSITE" id="PS00518">
    <property type="entry name" value="ZF_RING_1"/>
    <property type="match status" value="1"/>
</dbReference>
<keyword evidence="20" id="KW-1185">Reference proteome</keyword>
<dbReference type="SUPFAM" id="SSF52540">
    <property type="entry name" value="P-loop containing nucleoside triphosphate hydrolases"/>
    <property type="match status" value="2"/>
</dbReference>
<name>A0A8T2S278_CERRI</name>
<dbReference type="Pfam" id="PF24559">
    <property type="entry name" value="UBA_RAD5A"/>
    <property type="match status" value="1"/>
</dbReference>
<dbReference type="InterPro" id="IPR001841">
    <property type="entry name" value="Znf_RING"/>
</dbReference>
<evidence type="ECO:0000256" key="7">
    <source>
        <dbReference type="ARBA" id="ARBA00022771"/>
    </source>
</evidence>
<evidence type="ECO:0000259" key="18">
    <source>
        <dbReference type="PROSITE" id="PS51194"/>
    </source>
</evidence>
<dbReference type="PROSITE" id="PS51192">
    <property type="entry name" value="HELICASE_ATP_BIND_1"/>
    <property type="match status" value="1"/>
</dbReference>
<dbReference type="InterPro" id="IPR013083">
    <property type="entry name" value="Znf_RING/FYVE/PHD"/>
</dbReference>
<gene>
    <name evidence="19" type="ORF">KP509_23G052300</name>
</gene>
<dbReference type="Pfam" id="PF00176">
    <property type="entry name" value="SNF2-rel_dom"/>
    <property type="match status" value="1"/>
</dbReference>
<feature type="domain" description="RING-type" evidence="16">
    <location>
        <begin position="844"/>
        <end position="884"/>
    </location>
</feature>
<keyword evidence="12" id="KW-0234">DNA repair</keyword>
<comment type="subcellular location">
    <subcellularLocation>
        <location evidence="1">Nucleus</location>
    </subcellularLocation>
</comment>
<dbReference type="Pfam" id="PF00271">
    <property type="entry name" value="Helicase_C"/>
    <property type="match status" value="1"/>
</dbReference>
<dbReference type="SMART" id="SM00184">
    <property type="entry name" value="RING"/>
    <property type="match status" value="1"/>
</dbReference>
<dbReference type="InterPro" id="IPR014001">
    <property type="entry name" value="Helicase_ATP-bd"/>
</dbReference>
<dbReference type="GO" id="GO:0016818">
    <property type="term" value="F:hydrolase activity, acting on acid anhydrides, in phosphorus-containing anhydrides"/>
    <property type="evidence" value="ECO:0007669"/>
    <property type="project" value="InterPro"/>
</dbReference>
<comment type="similarity">
    <text evidence="2">Belongs to the SNF2/RAD54 helicase family. RAD16 subfamily.</text>
</comment>
<dbReference type="SMART" id="SM00910">
    <property type="entry name" value="HIRAN"/>
    <property type="match status" value="1"/>
</dbReference>
<evidence type="ECO:0000256" key="13">
    <source>
        <dbReference type="ARBA" id="ARBA00023242"/>
    </source>
</evidence>
<keyword evidence="7 14" id="KW-0863">Zinc-finger</keyword>
<feature type="domain" description="Helicase ATP-binding" evidence="17">
    <location>
        <begin position="479"/>
        <end position="672"/>
    </location>
</feature>
<keyword evidence="3" id="KW-0150">Chloroplast</keyword>
<dbReference type="OMA" id="MGSPSMI"/>
<dbReference type="PROSITE" id="PS51194">
    <property type="entry name" value="HELICASE_CTER"/>
    <property type="match status" value="1"/>
</dbReference>
<dbReference type="Gene3D" id="3.40.50.300">
    <property type="entry name" value="P-loop containing nucleotide triphosphate hydrolases"/>
    <property type="match status" value="1"/>
</dbReference>
<dbReference type="SMART" id="SM00490">
    <property type="entry name" value="HELICc"/>
    <property type="match status" value="1"/>
</dbReference>
<keyword evidence="9" id="KW-0347">Helicase</keyword>
<accession>A0A8T2S278</accession>
<dbReference type="GO" id="GO:0003676">
    <property type="term" value="F:nucleic acid binding"/>
    <property type="evidence" value="ECO:0007669"/>
    <property type="project" value="InterPro"/>
</dbReference>